<proteinExistence type="predicted"/>
<dbReference type="EMBL" id="JAFCNB010000005">
    <property type="protein sequence ID" value="MBP2704608.1"/>
    <property type="molecule type" value="Genomic_DNA"/>
</dbReference>
<dbReference type="Gene3D" id="3.40.50.720">
    <property type="entry name" value="NAD(P)-binding Rossmann-like Domain"/>
    <property type="match status" value="1"/>
</dbReference>
<dbReference type="PANTHER" id="PTHR43157:SF31">
    <property type="entry name" value="PHOSPHATIDYLINOSITOL-GLYCAN BIOSYNTHESIS CLASS F PROTEIN"/>
    <property type="match status" value="1"/>
</dbReference>
<comment type="caution">
    <text evidence="2">The sequence shown here is derived from an EMBL/GenBank/DDBJ whole genome shotgun (WGS) entry which is preliminary data.</text>
</comment>
<dbReference type="Proteomes" id="UP000674234">
    <property type="component" value="Unassembled WGS sequence"/>
</dbReference>
<evidence type="ECO:0000256" key="1">
    <source>
        <dbReference type="ARBA" id="ARBA00023002"/>
    </source>
</evidence>
<name>A0A941AJW8_9ACTN</name>
<keyword evidence="1" id="KW-0560">Oxidoreductase</keyword>
<protein>
    <submittedName>
        <fullName evidence="2">SDR family oxidoreductase</fullName>
    </submittedName>
</protein>
<evidence type="ECO:0000313" key="2">
    <source>
        <dbReference type="EMBL" id="MBP2704608.1"/>
    </source>
</evidence>
<dbReference type="SUPFAM" id="SSF51735">
    <property type="entry name" value="NAD(P)-binding Rossmann-fold domains"/>
    <property type="match status" value="1"/>
</dbReference>
<dbReference type="NCBIfam" id="NF004846">
    <property type="entry name" value="PRK06197.1"/>
    <property type="match status" value="1"/>
</dbReference>
<dbReference type="RefSeq" id="WP_210155898.1">
    <property type="nucleotide sequence ID" value="NZ_JAFCNB010000005.1"/>
</dbReference>
<dbReference type="InterPro" id="IPR002347">
    <property type="entry name" value="SDR_fam"/>
</dbReference>
<dbReference type="PANTHER" id="PTHR43157">
    <property type="entry name" value="PHOSPHATIDYLINOSITOL-GLYCAN BIOSYNTHESIS CLASS F PROTEIN-RELATED"/>
    <property type="match status" value="1"/>
</dbReference>
<dbReference type="InterPro" id="IPR036291">
    <property type="entry name" value="NAD(P)-bd_dom_sf"/>
</dbReference>
<dbReference type="Pfam" id="PF00106">
    <property type="entry name" value="adh_short"/>
    <property type="match status" value="1"/>
</dbReference>
<gene>
    <name evidence="2" type="ORF">JOL79_12365</name>
</gene>
<evidence type="ECO:0000313" key="3">
    <source>
        <dbReference type="Proteomes" id="UP000674234"/>
    </source>
</evidence>
<sequence>MVWTPADIPDQSGKIAIVTGAGGGLGMIAAGELARRGARVVLACRDTAKGERAAARMRAASPGADVEVTRLDLADLSSVREFAGAVSPYGVDILLNNAGVMAIPRMTTPDGFETQFGTNHLGHFALTGLLLPALLSRPAPRVVTVSSAMHRSGRIDFTDLHGERRYRKWRAYSQSKLANLLFMRELARRARGTGLISVAAHPGYAATGLQAVGPEMDGNRLAGLAVRLGNTLMAQSAEMGSLPLLYAATAPGIDSGSYAGPDGFMEQRGYPVLVGMSPAARDDEVARRLWDVSEELTGVRYAFAGPTDG</sequence>
<dbReference type="GO" id="GO:0016491">
    <property type="term" value="F:oxidoreductase activity"/>
    <property type="evidence" value="ECO:0007669"/>
    <property type="project" value="UniProtKB-KW"/>
</dbReference>
<dbReference type="PRINTS" id="PR00081">
    <property type="entry name" value="GDHRDH"/>
</dbReference>
<accession>A0A941AJW8</accession>
<dbReference type="AlphaFoldDB" id="A0A941AJW8"/>
<dbReference type="CDD" id="cd05327">
    <property type="entry name" value="retinol-DH_like_SDR_c_like"/>
    <property type="match status" value="1"/>
</dbReference>
<dbReference type="NCBIfam" id="NF004513">
    <property type="entry name" value="PRK05854.1"/>
    <property type="match status" value="1"/>
</dbReference>
<keyword evidence="3" id="KW-1185">Reference proteome</keyword>
<reference evidence="2" key="1">
    <citation type="submission" date="2021-02" db="EMBL/GenBank/DDBJ databases">
        <title>Draft genome sequence of Microbispora sp. RL4-1S isolated from rice leaves in Thailand.</title>
        <authorList>
            <person name="Muangham S."/>
            <person name="Duangmal K."/>
        </authorList>
    </citation>
    <scope>NUCLEOTIDE SEQUENCE</scope>
    <source>
        <strain evidence="2">RL4-1S</strain>
    </source>
</reference>
<organism evidence="2 3">
    <name type="scientific">Microbispora oryzae</name>
    <dbReference type="NCBI Taxonomy" id="2806554"/>
    <lineage>
        <taxon>Bacteria</taxon>
        <taxon>Bacillati</taxon>
        <taxon>Actinomycetota</taxon>
        <taxon>Actinomycetes</taxon>
        <taxon>Streptosporangiales</taxon>
        <taxon>Streptosporangiaceae</taxon>
        <taxon>Microbispora</taxon>
    </lineage>
</organism>